<keyword evidence="2" id="KW-1185">Reference proteome</keyword>
<dbReference type="EMBL" id="KZ819833">
    <property type="protein sequence ID" value="PWN51562.1"/>
    <property type="molecule type" value="Genomic_DNA"/>
</dbReference>
<proteinExistence type="predicted"/>
<sequence length="182" mass="20218">MECDAGGSRHSPEPKGKEQESDDRKSDMIRGHSLRLTPGCCMGSLSVSVSPSLFPPSSLSHPIVRGWQCEASTKKAILSANENVACRESNLSLPSWIRLPNGEWLDSFHTNPPPYPRYRKMEVAMTLWKRRVPQVERREGAHKVVKAGGPWRGFLSTPFPPSLSLVRIPSQASDDPLLRSFA</sequence>
<evidence type="ECO:0000313" key="1">
    <source>
        <dbReference type="EMBL" id="PWN51562.1"/>
    </source>
</evidence>
<name>A0ACD0P0M5_9BASI</name>
<evidence type="ECO:0000313" key="2">
    <source>
        <dbReference type="Proteomes" id="UP000245626"/>
    </source>
</evidence>
<organism evidence="1 2">
    <name type="scientific">Violaceomyces palustris</name>
    <dbReference type="NCBI Taxonomy" id="1673888"/>
    <lineage>
        <taxon>Eukaryota</taxon>
        <taxon>Fungi</taxon>
        <taxon>Dikarya</taxon>
        <taxon>Basidiomycota</taxon>
        <taxon>Ustilaginomycotina</taxon>
        <taxon>Ustilaginomycetes</taxon>
        <taxon>Violaceomycetales</taxon>
        <taxon>Violaceomycetaceae</taxon>
        <taxon>Violaceomyces</taxon>
    </lineage>
</organism>
<protein>
    <submittedName>
        <fullName evidence="1">Uncharacterized protein</fullName>
    </submittedName>
</protein>
<gene>
    <name evidence="1" type="ORF">IE53DRAFT_386052</name>
</gene>
<dbReference type="Proteomes" id="UP000245626">
    <property type="component" value="Unassembled WGS sequence"/>
</dbReference>
<reference evidence="1 2" key="1">
    <citation type="journal article" date="2018" name="Mol. Biol. Evol.">
        <title>Broad Genomic Sampling Reveals a Smut Pathogenic Ancestry of the Fungal Clade Ustilaginomycotina.</title>
        <authorList>
            <person name="Kijpornyongpan T."/>
            <person name="Mondo S.J."/>
            <person name="Barry K."/>
            <person name="Sandor L."/>
            <person name="Lee J."/>
            <person name="Lipzen A."/>
            <person name="Pangilinan J."/>
            <person name="LaButti K."/>
            <person name="Hainaut M."/>
            <person name="Henrissat B."/>
            <person name="Grigoriev I.V."/>
            <person name="Spatafora J.W."/>
            <person name="Aime M.C."/>
        </authorList>
    </citation>
    <scope>NUCLEOTIDE SEQUENCE [LARGE SCALE GENOMIC DNA]</scope>
    <source>
        <strain evidence="1 2">SA 807</strain>
    </source>
</reference>
<accession>A0ACD0P0M5</accession>